<proteinExistence type="predicted"/>
<dbReference type="InterPro" id="IPR014729">
    <property type="entry name" value="Rossmann-like_a/b/a_fold"/>
</dbReference>
<dbReference type="AlphaFoldDB" id="A0A2T9Y6H0"/>
<dbReference type="PRINTS" id="PR01438">
    <property type="entry name" value="UNVRSLSTRESS"/>
</dbReference>
<dbReference type="EMBL" id="MBFR01000430">
    <property type="protein sequence ID" value="PVU87926.1"/>
    <property type="molecule type" value="Genomic_DNA"/>
</dbReference>
<evidence type="ECO:0000313" key="2">
    <source>
        <dbReference type="EMBL" id="PVU87926.1"/>
    </source>
</evidence>
<dbReference type="OrthoDB" id="843225at2759"/>
<evidence type="ECO:0000259" key="1">
    <source>
        <dbReference type="Pfam" id="PF00582"/>
    </source>
</evidence>
<dbReference type="SUPFAM" id="SSF52402">
    <property type="entry name" value="Adenine nucleotide alpha hydrolases-like"/>
    <property type="match status" value="1"/>
</dbReference>
<accession>A0A2T9Y6H0</accession>
<feature type="domain" description="UspA" evidence="1">
    <location>
        <begin position="31"/>
        <end position="171"/>
    </location>
</feature>
<reference evidence="2 3" key="1">
    <citation type="journal article" date="2018" name="MBio">
        <title>Comparative Genomics Reveals the Core Gene Toolbox for the Fungus-Insect Symbiosis.</title>
        <authorList>
            <person name="Wang Y."/>
            <person name="Stata M."/>
            <person name="Wang W."/>
            <person name="Stajich J.E."/>
            <person name="White M.M."/>
            <person name="Moncalvo J.M."/>
        </authorList>
    </citation>
    <scope>NUCLEOTIDE SEQUENCE [LARGE SCALE GENOMIC DNA]</scope>
    <source>
        <strain evidence="2 3">SWE-8-4</strain>
    </source>
</reference>
<dbReference type="Gene3D" id="3.40.50.620">
    <property type="entry name" value="HUPs"/>
    <property type="match status" value="1"/>
</dbReference>
<protein>
    <recommendedName>
        <fullName evidence="1">UspA domain-containing protein</fullName>
    </recommendedName>
</protein>
<sequence length="220" mass="24737">MADNTNTARVNLITVNSSRGPENILPLEERRIVGICYDGSPSATYAFDWSFSRVFLPYQDHVYFLVADDFVESDFNIVKMGIKGSREEPKIDEIKAEIENLSKDLLDIGITSQTIVANSNPKKFIPKAVEELKIEALIIGNRGNSLTKRVMFGSVSSYVLNKVSCPVIVVKLNNDDKTHLEDTALERVATRDSLRLVQTISREENPSIAIARSRNRDRDF</sequence>
<organism evidence="2 3">
    <name type="scientific">Smittium simulii</name>
    <dbReference type="NCBI Taxonomy" id="133385"/>
    <lineage>
        <taxon>Eukaryota</taxon>
        <taxon>Fungi</taxon>
        <taxon>Fungi incertae sedis</taxon>
        <taxon>Zoopagomycota</taxon>
        <taxon>Kickxellomycotina</taxon>
        <taxon>Harpellomycetes</taxon>
        <taxon>Harpellales</taxon>
        <taxon>Legeriomycetaceae</taxon>
        <taxon>Smittium</taxon>
    </lineage>
</organism>
<dbReference type="CDD" id="cd23659">
    <property type="entry name" value="USP_At3g01520-like"/>
    <property type="match status" value="1"/>
</dbReference>
<gene>
    <name evidence="2" type="ORF">BB561_006120</name>
</gene>
<dbReference type="InterPro" id="IPR006016">
    <property type="entry name" value="UspA"/>
</dbReference>
<dbReference type="Pfam" id="PF00582">
    <property type="entry name" value="Usp"/>
    <property type="match status" value="1"/>
</dbReference>
<comment type="caution">
    <text evidence="2">The sequence shown here is derived from an EMBL/GenBank/DDBJ whole genome shotgun (WGS) entry which is preliminary data.</text>
</comment>
<keyword evidence="3" id="KW-1185">Reference proteome</keyword>
<dbReference type="STRING" id="133385.A0A2T9Y6H0"/>
<dbReference type="PANTHER" id="PTHR46100:SF4">
    <property type="entry name" value="USPA DOMAIN-CONTAINING PROTEIN"/>
    <property type="match status" value="1"/>
</dbReference>
<dbReference type="InterPro" id="IPR006015">
    <property type="entry name" value="Universal_stress_UspA"/>
</dbReference>
<dbReference type="PANTHER" id="PTHR46100">
    <property type="entry name" value="IMP2'P"/>
    <property type="match status" value="1"/>
</dbReference>
<name>A0A2T9Y6H0_9FUNG</name>
<dbReference type="Proteomes" id="UP000245383">
    <property type="component" value="Unassembled WGS sequence"/>
</dbReference>
<evidence type="ECO:0000313" key="3">
    <source>
        <dbReference type="Proteomes" id="UP000245383"/>
    </source>
</evidence>